<dbReference type="Proteomes" id="UP000789342">
    <property type="component" value="Unassembled WGS sequence"/>
</dbReference>
<feature type="compositionally biased region" description="Basic and acidic residues" evidence="1">
    <location>
        <begin position="391"/>
        <end position="401"/>
    </location>
</feature>
<feature type="region of interest" description="Disordered" evidence="1">
    <location>
        <begin position="356"/>
        <end position="375"/>
    </location>
</feature>
<dbReference type="InterPro" id="IPR011333">
    <property type="entry name" value="SKP1/BTB/POZ_sf"/>
</dbReference>
<dbReference type="Gene3D" id="3.30.710.10">
    <property type="entry name" value="Potassium Channel Kv1.1, Chain A"/>
    <property type="match status" value="1"/>
</dbReference>
<protein>
    <submittedName>
        <fullName evidence="2">13707_t:CDS:1</fullName>
    </submittedName>
</protein>
<name>A0A9N9G4F2_9GLOM</name>
<evidence type="ECO:0000313" key="2">
    <source>
        <dbReference type="EMBL" id="CAG8580818.1"/>
    </source>
</evidence>
<comment type="caution">
    <text evidence="2">The sequence shown here is derived from an EMBL/GenBank/DDBJ whole genome shotgun (WGS) entry which is preliminary data.</text>
</comment>
<feature type="compositionally biased region" description="Low complexity" evidence="1">
    <location>
        <begin position="405"/>
        <end position="415"/>
    </location>
</feature>
<evidence type="ECO:0000256" key="1">
    <source>
        <dbReference type="SAM" id="MobiDB-lite"/>
    </source>
</evidence>
<sequence>MSPGQNVNDNPSNQQQPTTNLMNSYIVHVGEQTFRLYPPSITFDSPNFFTQTFFGEEETSGENETNNTPYSAEGNSASGSTSESNGKDGDLSVSAESNNESKAIDKINKARTSTGTQTSVKEITIDRDPRLFEVILRYLRGYTIFPLSSVNLPPGMSLDLFRESLLEDARFYGLDRLEQLLQAETPSPLRYKDPFTSADKILLSLRDVLIHKDFIKSKLDGSSTIEFFTGAVLTIEVEPSDESISFHTKFLNAQDQKAIEVLGEICGDKSHIQLSRKLYSNMHDTLNGIRLEIDGVQVTGMDIASLVGPYNQKVKTLEDMLRSSGGERLIIYAQEFVFRLDRPKYTVDSADLVAESETTGNKENTNGVAYTNMNGSLDPADVVDSNAINKADSESQSRGEEVNGSNSVDNVKSNENNVNEESSVYLGVVWAKGWTQEWWAWTEYRMKLDALQ</sequence>
<dbReference type="PANTHER" id="PTHR31758">
    <property type="entry name" value="BTB/POZ DOMAIN-CONTAINING PROTEIN YLR108C"/>
    <property type="match status" value="1"/>
</dbReference>
<dbReference type="PANTHER" id="PTHR31758:SF2">
    <property type="entry name" value="BTB_POZ DOMAIN-CONTAINING PROTEIN YLR108C"/>
    <property type="match status" value="1"/>
</dbReference>
<keyword evidence="3" id="KW-1185">Reference proteome</keyword>
<proteinExistence type="predicted"/>
<dbReference type="EMBL" id="CAJVPV010004877">
    <property type="protein sequence ID" value="CAG8580818.1"/>
    <property type="molecule type" value="Genomic_DNA"/>
</dbReference>
<dbReference type="OrthoDB" id="2414723at2759"/>
<feature type="region of interest" description="Disordered" evidence="1">
    <location>
        <begin position="391"/>
        <end position="415"/>
    </location>
</feature>
<feature type="compositionally biased region" description="Polar residues" evidence="1">
    <location>
        <begin position="69"/>
        <end position="84"/>
    </location>
</feature>
<feature type="region of interest" description="Disordered" evidence="1">
    <location>
        <begin position="56"/>
        <end position="117"/>
    </location>
</feature>
<reference evidence="2" key="1">
    <citation type="submission" date="2021-06" db="EMBL/GenBank/DDBJ databases">
        <authorList>
            <person name="Kallberg Y."/>
            <person name="Tangrot J."/>
            <person name="Rosling A."/>
        </authorList>
    </citation>
    <scope>NUCLEOTIDE SEQUENCE</scope>
    <source>
        <strain evidence="2">CL551</strain>
    </source>
</reference>
<evidence type="ECO:0000313" key="3">
    <source>
        <dbReference type="Proteomes" id="UP000789342"/>
    </source>
</evidence>
<dbReference type="SUPFAM" id="SSF54695">
    <property type="entry name" value="POZ domain"/>
    <property type="match status" value="1"/>
</dbReference>
<gene>
    <name evidence="2" type="ORF">AMORRO_LOCUS6902</name>
</gene>
<accession>A0A9N9G4F2</accession>
<organism evidence="2 3">
    <name type="scientific">Acaulospora morrowiae</name>
    <dbReference type="NCBI Taxonomy" id="94023"/>
    <lineage>
        <taxon>Eukaryota</taxon>
        <taxon>Fungi</taxon>
        <taxon>Fungi incertae sedis</taxon>
        <taxon>Mucoromycota</taxon>
        <taxon>Glomeromycotina</taxon>
        <taxon>Glomeromycetes</taxon>
        <taxon>Diversisporales</taxon>
        <taxon>Acaulosporaceae</taxon>
        <taxon>Acaulospora</taxon>
    </lineage>
</organism>
<dbReference type="AlphaFoldDB" id="A0A9N9G4F2"/>